<dbReference type="Pfam" id="PF16976">
    <property type="entry name" value="RcpC"/>
    <property type="match status" value="1"/>
</dbReference>
<feature type="domain" description="SAF" evidence="1">
    <location>
        <begin position="43"/>
        <end position="111"/>
    </location>
</feature>
<dbReference type="EMBL" id="JADQDO010000015">
    <property type="protein sequence ID" value="MBF9235510.1"/>
    <property type="molecule type" value="Genomic_DNA"/>
</dbReference>
<dbReference type="PROSITE" id="PS51257">
    <property type="entry name" value="PROKAR_LIPOPROTEIN"/>
    <property type="match status" value="1"/>
</dbReference>
<dbReference type="CDD" id="cd11614">
    <property type="entry name" value="SAF_CpaB_FlgA_like"/>
    <property type="match status" value="1"/>
</dbReference>
<dbReference type="AlphaFoldDB" id="A0A931BX93"/>
<evidence type="ECO:0000313" key="3">
    <source>
        <dbReference type="Proteomes" id="UP000599312"/>
    </source>
</evidence>
<dbReference type="SMART" id="SM00858">
    <property type="entry name" value="SAF"/>
    <property type="match status" value="1"/>
</dbReference>
<evidence type="ECO:0000259" key="1">
    <source>
        <dbReference type="SMART" id="SM00858"/>
    </source>
</evidence>
<dbReference type="InterPro" id="IPR031571">
    <property type="entry name" value="RcpC_dom"/>
</dbReference>
<dbReference type="RefSeq" id="WP_196273506.1">
    <property type="nucleotide sequence ID" value="NZ_JADQDO010000015.1"/>
</dbReference>
<protein>
    <submittedName>
        <fullName evidence="2">Flp pilus assembly protein CpaB</fullName>
    </submittedName>
</protein>
<proteinExistence type="predicted"/>
<evidence type="ECO:0000313" key="2">
    <source>
        <dbReference type="EMBL" id="MBF9235510.1"/>
    </source>
</evidence>
<reference evidence="2" key="1">
    <citation type="submission" date="2020-11" db="EMBL/GenBank/DDBJ databases">
        <authorList>
            <person name="Kim M.K."/>
        </authorList>
    </citation>
    <scope>NUCLEOTIDE SEQUENCE</scope>
    <source>
        <strain evidence="2">BT350</strain>
    </source>
</reference>
<dbReference type="Proteomes" id="UP000599312">
    <property type="component" value="Unassembled WGS sequence"/>
</dbReference>
<sequence>MLRVIILVVAIGAGCLAGWLVLSTRSREGIAVAPTAPVAQTTAEVLVAASDLIQGQALDEKSLRWQSWPKDAVSPGFISREAKPDALTSLSGVLVRSHFVSGEPIREEKLSRGPAGMLATMLPSGKRAVAIRVSAESAAGGFILPNDRVDVIQNVSGSDGGKAENRSRTLLRNVRVLAVDQKADEAKGQLVVVGKTATLEVTPIEAETIASAQAAGTLSLALRSIADLDEKPVLAQDNSVNVRVFRAGKSEDVKVLSEGTIIQ</sequence>
<name>A0A931BX93_9HYPH</name>
<dbReference type="NCBIfam" id="TIGR03177">
    <property type="entry name" value="pilus_cpaB"/>
    <property type="match status" value="1"/>
</dbReference>
<dbReference type="Pfam" id="PF08666">
    <property type="entry name" value="SAF"/>
    <property type="match status" value="1"/>
</dbReference>
<comment type="caution">
    <text evidence="2">The sequence shown here is derived from an EMBL/GenBank/DDBJ whole genome shotgun (WGS) entry which is preliminary data.</text>
</comment>
<organism evidence="2 3">
    <name type="scientific">Microvirga alba</name>
    <dbReference type="NCBI Taxonomy" id="2791025"/>
    <lineage>
        <taxon>Bacteria</taxon>
        <taxon>Pseudomonadati</taxon>
        <taxon>Pseudomonadota</taxon>
        <taxon>Alphaproteobacteria</taxon>
        <taxon>Hyphomicrobiales</taxon>
        <taxon>Methylobacteriaceae</taxon>
        <taxon>Microvirga</taxon>
    </lineage>
</organism>
<dbReference type="InterPro" id="IPR013974">
    <property type="entry name" value="SAF"/>
</dbReference>
<accession>A0A931BX93</accession>
<gene>
    <name evidence="2" type="primary">cpaB</name>
    <name evidence="2" type="ORF">I2H38_19285</name>
</gene>
<keyword evidence="3" id="KW-1185">Reference proteome</keyword>
<dbReference type="InterPro" id="IPR017592">
    <property type="entry name" value="Pilus_assmbl_Flp-typ_CpaB"/>
</dbReference>